<dbReference type="SMART" id="SM00049">
    <property type="entry name" value="DEP"/>
    <property type="match status" value="1"/>
</dbReference>
<dbReference type="GO" id="GO:0016020">
    <property type="term" value="C:membrane"/>
    <property type="evidence" value="ECO:0007669"/>
    <property type="project" value="UniProtKB-SubCell"/>
</dbReference>
<feature type="transmembrane region" description="Helical" evidence="5">
    <location>
        <begin position="12"/>
        <end position="29"/>
    </location>
</feature>
<dbReference type="InterPro" id="IPR036390">
    <property type="entry name" value="WH_DNA-bd_sf"/>
</dbReference>
<feature type="transmembrane region" description="Helical" evidence="5">
    <location>
        <begin position="203"/>
        <end position="226"/>
    </location>
</feature>
<feature type="transmembrane region" description="Helical" evidence="5">
    <location>
        <begin position="380"/>
        <end position="398"/>
    </location>
</feature>
<feature type="transmembrane region" description="Helical" evidence="5">
    <location>
        <begin position="488"/>
        <end position="508"/>
    </location>
</feature>
<dbReference type="PANTHER" id="PTHR22829">
    <property type="entry name" value="DEP DOMAIN PROTEIN"/>
    <property type="match status" value="1"/>
</dbReference>
<feature type="transmembrane region" description="Helical" evidence="5">
    <location>
        <begin position="448"/>
        <end position="468"/>
    </location>
</feature>
<gene>
    <name evidence="7" type="ORF">NEZAVI_LOCUS15802</name>
</gene>
<feature type="domain" description="DEP" evidence="6">
    <location>
        <begin position="689"/>
        <end position="747"/>
    </location>
</feature>
<dbReference type="AlphaFoldDB" id="A0A9P0HVP7"/>
<organism evidence="7 8">
    <name type="scientific">Nezara viridula</name>
    <name type="common">Southern green stink bug</name>
    <name type="synonym">Cimex viridulus</name>
    <dbReference type="NCBI Taxonomy" id="85310"/>
    <lineage>
        <taxon>Eukaryota</taxon>
        <taxon>Metazoa</taxon>
        <taxon>Ecdysozoa</taxon>
        <taxon>Arthropoda</taxon>
        <taxon>Hexapoda</taxon>
        <taxon>Insecta</taxon>
        <taxon>Pterygota</taxon>
        <taxon>Neoptera</taxon>
        <taxon>Paraneoptera</taxon>
        <taxon>Hemiptera</taxon>
        <taxon>Heteroptera</taxon>
        <taxon>Panheteroptera</taxon>
        <taxon>Pentatomomorpha</taxon>
        <taxon>Pentatomoidea</taxon>
        <taxon>Pentatomidae</taxon>
        <taxon>Pentatominae</taxon>
        <taxon>Nezara</taxon>
    </lineage>
</organism>
<dbReference type="PANTHER" id="PTHR22829:SF5">
    <property type="entry name" value="INTEGRAL MEMBRANE PROTEIN GPR155"/>
    <property type="match status" value="1"/>
</dbReference>
<dbReference type="Pfam" id="PF00610">
    <property type="entry name" value="DEP"/>
    <property type="match status" value="1"/>
</dbReference>
<feature type="transmembrane region" description="Helical" evidence="5">
    <location>
        <begin position="418"/>
        <end position="436"/>
    </location>
</feature>
<feature type="transmembrane region" description="Helical" evidence="5">
    <location>
        <begin position="569"/>
        <end position="591"/>
    </location>
</feature>
<feature type="transmembrane region" description="Helical" evidence="5">
    <location>
        <begin position="68"/>
        <end position="92"/>
    </location>
</feature>
<dbReference type="GO" id="GO:0030514">
    <property type="term" value="P:negative regulation of BMP signaling pathway"/>
    <property type="evidence" value="ECO:0007669"/>
    <property type="project" value="TreeGrafter"/>
</dbReference>
<feature type="transmembrane region" description="Helical" evidence="5">
    <location>
        <begin position="348"/>
        <end position="368"/>
    </location>
</feature>
<protein>
    <recommendedName>
        <fullName evidence="6">DEP domain-containing protein</fullName>
    </recommendedName>
</protein>
<dbReference type="PROSITE" id="PS50186">
    <property type="entry name" value="DEP"/>
    <property type="match status" value="1"/>
</dbReference>
<dbReference type="InterPro" id="IPR051832">
    <property type="entry name" value="mTOR-Rac_regulators"/>
</dbReference>
<feature type="transmembrane region" description="Helical" evidence="5">
    <location>
        <begin position="279"/>
        <end position="299"/>
    </location>
</feature>
<dbReference type="Gene3D" id="1.10.10.10">
    <property type="entry name" value="Winged helix-like DNA-binding domain superfamily/Winged helix DNA-binding domain"/>
    <property type="match status" value="1"/>
</dbReference>
<feature type="transmembrane region" description="Helical" evidence="5">
    <location>
        <begin position="104"/>
        <end position="126"/>
    </location>
</feature>
<keyword evidence="2 5" id="KW-0812">Transmembrane</keyword>
<dbReference type="Pfam" id="PF03547">
    <property type="entry name" value="Mem_trans"/>
    <property type="match status" value="1"/>
</dbReference>
<accession>A0A9P0HVP7</accession>
<reference evidence="7" key="1">
    <citation type="submission" date="2022-01" db="EMBL/GenBank/DDBJ databases">
        <authorList>
            <person name="King R."/>
        </authorList>
    </citation>
    <scope>NUCLEOTIDE SEQUENCE</scope>
</reference>
<feature type="transmembrane region" description="Helical" evidence="5">
    <location>
        <begin position="41"/>
        <end position="62"/>
    </location>
</feature>
<feature type="transmembrane region" description="Helical" evidence="5">
    <location>
        <begin position="132"/>
        <end position="154"/>
    </location>
</feature>
<evidence type="ECO:0000313" key="8">
    <source>
        <dbReference type="Proteomes" id="UP001152798"/>
    </source>
</evidence>
<proteinExistence type="predicted"/>
<evidence type="ECO:0000313" key="7">
    <source>
        <dbReference type="EMBL" id="CAH1408232.1"/>
    </source>
</evidence>
<sequence>MDHNESPLENLYQALVESFGVILCGYIAGRLGVVTEQQSTGLSTFVGTFSLPSLIFLSLATLDLSSVCWLFLLSIFLAKAVVFVSVLLITLLVTRPIDPAKAGLYAIFCTQSNDFAIGFPIVLSVYGKNHPFLSYVWLLAPINLVMLNPLGFILMELGQRKGEGTSTLKVATSVLTNIVTNPVVFMTTLGIIGNLVFNHNLPTVLQSLLSVFGSAFTATALFLLGLRMVGNVRNFRGAALLVPALLISVKELILPLIIREITSSILHSSDYNSTSVTDLSTFGFLYGTFPAAPGVFVYATTYGLDLDLIAGAMVACTFISAPLMFISAKMISVSNMAPTDFVPALKNFELDISIAGLVAAVLLLVLFTLKKNFLKLPQKITMFILLCQFCGCLGVILGNLKTTNMEIVEFFMLRIGDYGAKIWTACLAITLALIEAKNFASLVQLQYIFFITAFGLPIIVTTSIMLFGKNWKPDMDLPEAFPYGTIEATLTVFILLVSLIVSMVYMILQQRYKRRYARYLVYSREASESYDAAAQSSNEVQGNNRDDEIPLQSGLEENSDEIQPVHHMALLFFLVGSIFITLSICIWRIVMDDLTGVYVELAFLDTAFTRGGSIIVFFIFGFDIISFIQPLFKKIVESFKSGEPTTLPSLDEIPSETQHLCDQFTTYHMEPCRLQIVKRRRLKLWEFVQCFTGEDLVSWLLGEGLVKDREEGIVYGNHLLAGRLIRRLAGPIALQFSDDSSLFSFSD</sequence>
<dbReference type="EMBL" id="OV725083">
    <property type="protein sequence ID" value="CAH1408232.1"/>
    <property type="molecule type" value="Genomic_DNA"/>
</dbReference>
<feature type="transmembrane region" description="Helical" evidence="5">
    <location>
        <begin position="238"/>
        <end position="259"/>
    </location>
</feature>
<feature type="transmembrane region" description="Helical" evidence="5">
    <location>
        <begin position="174"/>
        <end position="197"/>
    </location>
</feature>
<feature type="transmembrane region" description="Helical" evidence="5">
    <location>
        <begin position="306"/>
        <end position="328"/>
    </location>
</feature>
<dbReference type="InterPro" id="IPR004776">
    <property type="entry name" value="Mem_transp_PIN-like"/>
</dbReference>
<dbReference type="SUPFAM" id="SSF46785">
    <property type="entry name" value="Winged helix' DNA-binding domain"/>
    <property type="match status" value="1"/>
</dbReference>
<evidence type="ECO:0000256" key="2">
    <source>
        <dbReference type="ARBA" id="ARBA00022692"/>
    </source>
</evidence>
<dbReference type="GO" id="GO:0035556">
    <property type="term" value="P:intracellular signal transduction"/>
    <property type="evidence" value="ECO:0007669"/>
    <property type="project" value="InterPro"/>
</dbReference>
<evidence type="ECO:0000256" key="5">
    <source>
        <dbReference type="SAM" id="Phobius"/>
    </source>
</evidence>
<evidence type="ECO:0000256" key="3">
    <source>
        <dbReference type="ARBA" id="ARBA00022989"/>
    </source>
</evidence>
<evidence type="ECO:0000256" key="1">
    <source>
        <dbReference type="ARBA" id="ARBA00004141"/>
    </source>
</evidence>
<evidence type="ECO:0000259" key="6">
    <source>
        <dbReference type="PROSITE" id="PS50186"/>
    </source>
</evidence>
<dbReference type="InterPro" id="IPR000591">
    <property type="entry name" value="DEP_dom"/>
</dbReference>
<dbReference type="InterPro" id="IPR036388">
    <property type="entry name" value="WH-like_DNA-bd_sf"/>
</dbReference>
<name>A0A9P0HVP7_NEZVI</name>
<dbReference type="Proteomes" id="UP001152798">
    <property type="component" value="Chromosome 7"/>
</dbReference>
<keyword evidence="4 5" id="KW-0472">Membrane</keyword>
<keyword evidence="3 5" id="KW-1133">Transmembrane helix</keyword>
<dbReference type="GO" id="GO:0055085">
    <property type="term" value="P:transmembrane transport"/>
    <property type="evidence" value="ECO:0007669"/>
    <property type="project" value="InterPro"/>
</dbReference>
<feature type="transmembrane region" description="Helical" evidence="5">
    <location>
        <begin position="611"/>
        <end position="632"/>
    </location>
</feature>
<comment type="subcellular location">
    <subcellularLocation>
        <location evidence="1">Membrane</location>
        <topology evidence="1">Multi-pass membrane protein</topology>
    </subcellularLocation>
</comment>
<keyword evidence="8" id="KW-1185">Reference proteome</keyword>
<evidence type="ECO:0000256" key="4">
    <source>
        <dbReference type="ARBA" id="ARBA00023136"/>
    </source>
</evidence>
<dbReference type="OrthoDB" id="2133778at2759"/>